<dbReference type="EMBL" id="BNAW01000005">
    <property type="protein sequence ID" value="GHG02892.1"/>
    <property type="molecule type" value="Genomic_DNA"/>
</dbReference>
<organism evidence="2 3">
    <name type="scientific">Amycolatopsis bullii</name>
    <dbReference type="NCBI Taxonomy" id="941987"/>
    <lineage>
        <taxon>Bacteria</taxon>
        <taxon>Bacillati</taxon>
        <taxon>Actinomycetota</taxon>
        <taxon>Actinomycetes</taxon>
        <taxon>Pseudonocardiales</taxon>
        <taxon>Pseudonocardiaceae</taxon>
        <taxon>Amycolatopsis</taxon>
    </lineage>
</organism>
<reference evidence="3" key="1">
    <citation type="journal article" date="2019" name="Int. J. Syst. Evol. Microbiol.">
        <title>The Global Catalogue of Microorganisms (GCM) 10K type strain sequencing project: providing services to taxonomists for standard genome sequencing and annotation.</title>
        <authorList>
            <consortium name="The Broad Institute Genomics Platform"/>
            <consortium name="The Broad Institute Genome Sequencing Center for Infectious Disease"/>
            <person name="Wu L."/>
            <person name="Ma J."/>
        </authorList>
    </citation>
    <scope>NUCLEOTIDE SEQUENCE [LARGE SCALE GENOMIC DNA]</scope>
    <source>
        <strain evidence="3">CGMCC 4.7680</strain>
    </source>
</reference>
<accession>A0ABQ3K706</accession>
<evidence type="ECO:0000256" key="1">
    <source>
        <dbReference type="SAM" id="MobiDB-lite"/>
    </source>
</evidence>
<proteinExistence type="predicted"/>
<keyword evidence="3" id="KW-1185">Reference proteome</keyword>
<protein>
    <submittedName>
        <fullName evidence="2">Uncharacterized protein</fullName>
    </submittedName>
</protein>
<evidence type="ECO:0000313" key="2">
    <source>
        <dbReference type="EMBL" id="GHG02892.1"/>
    </source>
</evidence>
<feature type="region of interest" description="Disordered" evidence="1">
    <location>
        <begin position="1"/>
        <end position="24"/>
    </location>
</feature>
<name>A0ABQ3K706_9PSEU</name>
<dbReference type="Proteomes" id="UP000649955">
    <property type="component" value="Unassembled WGS sequence"/>
</dbReference>
<comment type="caution">
    <text evidence="2">The sequence shown here is derived from an EMBL/GenBank/DDBJ whole genome shotgun (WGS) entry which is preliminary data.</text>
</comment>
<evidence type="ECO:0000313" key="3">
    <source>
        <dbReference type="Proteomes" id="UP000649955"/>
    </source>
</evidence>
<gene>
    <name evidence="2" type="ORF">GCM10017567_17820</name>
</gene>
<feature type="compositionally biased region" description="Basic and acidic residues" evidence="1">
    <location>
        <begin position="1"/>
        <end position="10"/>
    </location>
</feature>
<dbReference type="RefSeq" id="WP_191308079.1">
    <property type="nucleotide sequence ID" value="NZ_BNAW01000005.1"/>
</dbReference>
<sequence length="49" mass="4926">MADKDAKEVNPDAPVSPGTAPVPDLDVDVAQFMADDPPSPGPAAAEPPD</sequence>